<dbReference type="Pfam" id="PF00673">
    <property type="entry name" value="Ribosomal_L5_C"/>
    <property type="match status" value="1"/>
</dbReference>
<dbReference type="GO" id="GO:0003735">
    <property type="term" value="F:structural constituent of ribosome"/>
    <property type="evidence" value="ECO:0007669"/>
    <property type="project" value="InterPro"/>
</dbReference>
<dbReference type="InterPro" id="IPR002132">
    <property type="entry name" value="Ribosomal_uL5"/>
</dbReference>
<evidence type="ECO:0000256" key="8">
    <source>
        <dbReference type="HAMAP-Rule" id="MF_01333"/>
    </source>
</evidence>
<dbReference type="NCBIfam" id="NF000585">
    <property type="entry name" value="PRK00010.1"/>
    <property type="match status" value="1"/>
</dbReference>
<keyword evidence="3 8" id="KW-0699">rRNA-binding</keyword>
<evidence type="ECO:0000256" key="6">
    <source>
        <dbReference type="ARBA" id="ARBA00023274"/>
    </source>
</evidence>
<dbReference type="GO" id="GO:0005840">
    <property type="term" value="C:ribosome"/>
    <property type="evidence" value="ECO:0007669"/>
    <property type="project" value="UniProtKB-KW"/>
</dbReference>
<keyword evidence="5 8" id="KW-0689">Ribosomal protein</keyword>
<dbReference type="GO" id="GO:0006412">
    <property type="term" value="P:translation"/>
    <property type="evidence" value="ECO:0007669"/>
    <property type="project" value="UniProtKB-UniRule"/>
</dbReference>
<dbReference type="InterPro" id="IPR031310">
    <property type="entry name" value="Ribosomal_uL5_N"/>
</dbReference>
<dbReference type="InterPro" id="IPR031309">
    <property type="entry name" value="Ribosomal_uL5_C"/>
</dbReference>
<gene>
    <name evidence="8" type="primary">rplE</name>
    <name evidence="12" type="ORF">A2557_12325</name>
</gene>
<keyword evidence="2 8" id="KW-0820">tRNA-binding</keyword>
<feature type="domain" description="Large ribosomal subunit protein uL5 N-terminal" evidence="10">
    <location>
        <begin position="24"/>
        <end position="80"/>
    </location>
</feature>
<dbReference type="Pfam" id="PF00281">
    <property type="entry name" value="Ribosomal_L5"/>
    <property type="match status" value="1"/>
</dbReference>
<evidence type="ECO:0000313" key="13">
    <source>
        <dbReference type="Proteomes" id="UP000177583"/>
    </source>
</evidence>
<dbReference type="Gene3D" id="3.30.1440.10">
    <property type="match status" value="1"/>
</dbReference>
<organism evidence="12 13">
    <name type="scientific">Candidatus Lambdaproteobacteria bacterium RIFOXYD2_FULL_56_26</name>
    <dbReference type="NCBI Taxonomy" id="1817773"/>
    <lineage>
        <taxon>Bacteria</taxon>
        <taxon>Pseudomonadati</taxon>
        <taxon>Pseudomonadota</taxon>
        <taxon>Candidatus Lambdaproteobacteria</taxon>
    </lineage>
</organism>
<dbReference type="GO" id="GO:0000049">
    <property type="term" value="F:tRNA binding"/>
    <property type="evidence" value="ECO:0007669"/>
    <property type="project" value="UniProtKB-UniRule"/>
</dbReference>
<dbReference type="Proteomes" id="UP000177583">
    <property type="component" value="Unassembled WGS sequence"/>
</dbReference>
<evidence type="ECO:0000256" key="4">
    <source>
        <dbReference type="ARBA" id="ARBA00022884"/>
    </source>
</evidence>
<dbReference type="PIRSF" id="PIRSF002161">
    <property type="entry name" value="Ribosomal_L5"/>
    <property type="match status" value="1"/>
</dbReference>
<protein>
    <recommendedName>
        <fullName evidence="7 8">Large ribosomal subunit protein uL5</fullName>
    </recommendedName>
</protein>
<accession>A0A1F6GMU2</accession>
<dbReference type="GO" id="GO:1990904">
    <property type="term" value="C:ribonucleoprotein complex"/>
    <property type="evidence" value="ECO:0007669"/>
    <property type="project" value="UniProtKB-KW"/>
</dbReference>
<dbReference type="FunFam" id="3.30.1440.10:FF:000001">
    <property type="entry name" value="50S ribosomal protein L5"/>
    <property type="match status" value="1"/>
</dbReference>
<evidence type="ECO:0000256" key="5">
    <source>
        <dbReference type="ARBA" id="ARBA00022980"/>
    </source>
</evidence>
<evidence type="ECO:0000256" key="1">
    <source>
        <dbReference type="ARBA" id="ARBA00008553"/>
    </source>
</evidence>
<evidence type="ECO:0000259" key="11">
    <source>
        <dbReference type="Pfam" id="PF00673"/>
    </source>
</evidence>
<comment type="caution">
    <text evidence="12">The sequence shown here is derived from an EMBL/GenBank/DDBJ whole genome shotgun (WGS) entry which is preliminary data.</text>
</comment>
<dbReference type="InterPro" id="IPR020930">
    <property type="entry name" value="Ribosomal_uL5_bac-type"/>
</dbReference>
<evidence type="ECO:0000256" key="2">
    <source>
        <dbReference type="ARBA" id="ARBA00022555"/>
    </source>
</evidence>
<comment type="subunit">
    <text evidence="8">Part of the 50S ribosomal subunit; part of the 5S rRNA/L5/L18/L25 subcomplex. Contacts the 5S rRNA and the P site tRNA. Forms a bridge to the 30S subunit in the 70S ribosome.</text>
</comment>
<dbReference type="SUPFAM" id="SSF55282">
    <property type="entry name" value="RL5-like"/>
    <property type="match status" value="1"/>
</dbReference>
<comment type="similarity">
    <text evidence="1 8 9">Belongs to the universal ribosomal protein uL5 family.</text>
</comment>
<feature type="domain" description="Large ribosomal subunit protein uL5 C-terminal" evidence="11">
    <location>
        <begin position="84"/>
        <end position="177"/>
    </location>
</feature>
<reference evidence="12 13" key="1">
    <citation type="journal article" date="2016" name="Nat. Commun.">
        <title>Thousands of microbial genomes shed light on interconnected biogeochemical processes in an aquifer system.</title>
        <authorList>
            <person name="Anantharaman K."/>
            <person name="Brown C.T."/>
            <person name="Hug L.A."/>
            <person name="Sharon I."/>
            <person name="Castelle C.J."/>
            <person name="Probst A.J."/>
            <person name="Thomas B.C."/>
            <person name="Singh A."/>
            <person name="Wilkins M.J."/>
            <person name="Karaoz U."/>
            <person name="Brodie E.L."/>
            <person name="Williams K.H."/>
            <person name="Hubbard S.S."/>
            <person name="Banfield J.F."/>
        </authorList>
    </citation>
    <scope>NUCLEOTIDE SEQUENCE [LARGE SCALE GENOMIC DNA]</scope>
</reference>
<comment type="function">
    <text evidence="8">This is 1 of the proteins that bind and probably mediate the attachment of the 5S RNA into the large ribosomal subunit, where it forms part of the central protuberance. In the 70S ribosome it contacts protein S13 of the 30S subunit (bridge B1b), connecting the 2 subunits; this bridge is implicated in subunit movement. Contacts the P site tRNA; the 5S rRNA and some of its associated proteins might help stabilize positioning of ribosome-bound tRNAs.</text>
</comment>
<keyword evidence="6 8" id="KW-0687">Ribonucleoprotein</keyword>
<name>A0A1F6GMU2_9PROT</name>
<dbReference type="PANTHER" id="PTHR11994">
    <property type="entry name" value="60S RIBOSOMAL PROTEIN L11-RELATED"/>
    <property type="match status" value="1"/>
</dbReference>
<evidence type="ECO:0000256" key="9">
    <source>
        <dbReference type="RuleBase" id="RU003930"/>
    </source>
</evidence>
<keyword evidence="4 8" id="KW-0694">RNA-binding</keyword>
<dbReference type="EMBL" id="MFNF01000057">
    <property type="protein sequence ID" value="OGG99380.1"/>
    <property type="molecule type" value="Genomic_DNA"/>
</dbReference>
<evidence type="ECO:0000256" key="7">
    <source>
        <dbReference type="ARBA" id="ARBA00035245"/>
    </source>
</evidence>
<evidence type="ECO:0000259" key="10">
    <source>
        <dbReference type="Pfam" id="PF00281"/>
    </source>
</evidence>
<proteinExistence type="inferred from homology"/>
<dbReference type="AlphaFoldDB" id="A0A1F6GMU2"/>
<dbReference type="InterPro" id="IPR022803">
    <property type="entry name" value="Ribosomal_uL5_dom_sf"/>
</dbReference>
<sequence length="179" mass="20100">MVRLQQKYQVEVAPALRAEFGYKNVNEVPKVTKVVINVGAGEAVSNVKCLDVIEEYITNISGQKPIQRKAKKSIAGFKLREGHPIGVMVTLRRDKMYEFLDRLITVSLPRVRDFKGISTKAFDGRGNYSLGIKEQLVFPEVEYDKIDKVRGMNITIVTTAKTDDEARSLLAGLGLPFRK</sequence>
<evidence type="ECO:0000256" key="3">
    <source>
        <dbReference type="ARBA" id="ARBA00022730"/>
    </source>
</evidence>
<dbReference type="HAMAP" id="MF_01333_B">
    <property type="entry name" value="Ribosomal_uL5_B"/>
    <property type="match status" value="1"/>
</dbReference>
<evidence type="ECO:0000313" key="12">
    <source>
        <dbReference type="EMBL" id="OGG99380.1"/>
    </source>
</evidence>
<dbReference type="GO" id="GO:0019843">
    <property type="term" value="F:rRNA binding"/>
    <property type="evidence" value="ECO:0007669"/>
    <property type="project" value="UniProtKB-UniRule"/>
</dbReference>